<dbReference type="Proteomes" id="UP000094849">
    <property type="component" value="Unassembled WGS sequence"/>
</dbReference>
<comment type="caution">
    <text evidence="1">The sequence shown here is derived from an EMBL/GenBank/DDBJ whole genome shotgun (WGS) entry which is preliminary data.</text>
</comment>
<keyword evidence="2" id="KW-1185">Reference proteome</keyword>
<proteinExistence type="predicted"/>
<protein>
    <submittedName>
        <fullName evidence="1">Uncharacterized protein</fullName>
    </submittedName>
</protein>
<accession>A0A1E2UTR3</accession>
<evidence type="ECO:0000313" key="1">
    <source>
        <dbReference type="EMBL" id="ODB98128.1"/>
    </source>
</evidence>
<name>A0A1E2UTR3_9GAMM</name>
<organism evidence="1 2">
    <name type="scientific">Candidatus Thiodiazotropha endoloripes</name>
    <dbReference type="NCBI Taxonomy" id="1818881"/>
    <lineage>
        <taxon>Bacteria</taxon>
        <taxon>Pseudomonadati</taxon>
        <taxon>Pseudomonadota</taxon>
        <taxon>Gammaproteobacteria</taxon>
        <taxon>Chromatiales</taxon>
        <taxon>Sedimenticolaceae</taxon>
        <taxon>Candidatus Thiodiazotropha</taxon>
    </lineage>
</organism>
<gene>
    <name evidence="1" type="ORF">A3196_16000</name>
</gene>
<dbReference type="AlphaFoldDB" id="A0A1E2UTR3"/>
<dbReference type="EMBL" id="LVJZ01000003">
    <property type="protein sequence ID" value="ODB98128.1"/>
    <property type="molecule type" value="Genomic_DNA"/>
</dbReference>
<evidence type="ECO:0000313" key="2">
    <source>
        <dbReference type="Proteomes" id="UP000094849"/>
    </source>
</evidence>
<sequence>MNKVNSQVKLFLVLFLLSLSVQGGSLPKLNIRWNCGACTHNAKVIPLIRQAYRAEAQSSGRSISSSETAEVEIIDFRQRNPGTRVMLGIMAGKDRLGLRITYKDLEYYTSDTSANAIQGMNHLCAAVGAETYQQLAWATK</sequence>
<reference evidence="1 2" key="1">
    <citation type="submission" date="2016-03" db="EMBL/GenBank/DDBJ databases">
        <title>Chemosynthetic sulphur-oxidizing symbionts of marine invertebrate animals are capable of nitrogen fixation.</title>
        <authorList>
            <person name="Petersen J.M."/>
            <person name="Kemper A."/>
            <person name="Gruber-Vodicka H."/>
            <person name="Cardini U."/>
            <person name="Geest Mvander."/>
            <person name="Kleiner M."/>
            <person name="Bulgheresi S."/>
            <person name="Fussmann M."/>
            <person name="Herbold C."/>
            <person name="Seah B.K.B."/>
            <person name="Antony C.Paul."/>
            <person name="Liu D."/>
            <person name="Belitz A."/>
            <person name="Weber M."/>
        </authorList>
    </citation>
    <scope>NUCLEOTIDE SEQUENCE [LARGE SCALE GENOMIC DNA]</scope>
    <source>
        <strain evidence="1">G_D</strain>
    </source>
</reference>
<dbReference type="RefSeq" id="WP_069024739.1">
    <property type="nucleotide sequence ID" value="NZ_LVJZ01000003.1"/>
</dbReference>